<accession>A0A1I1E4H3</accession>
<dbReference type="EMBL" id="FOLE01000001">
    <property type="protein sequence ID" value="SFB80108.1"/>
    <property type="molecule type" value="Genomic_DNA"/>
</dbReference>
<dbReference type="OrthoDB" id="1065075at2"/>
<dbReference type="AlphaFoldDB" id="A0A1I1E4H3"/>
<keyword evidence="2" id="KW-1185">Reference proteome</keyword>
<sequence>MQIRVVFGETSTRNEFELRTINHFSCKKSWKDLVGTGTLKIASRSYFHDQDYDLKDLIKVGDPVTVYAGYDNELVQEFIGFVATVKPTIPIEILLEDYMYKLKHTAAHCIFSSCTLAQLLAKIIPKGIAYSAASISLGAFKATNTNVASCLAKLKESHGLSAYFIGKKLYVGLVHLARVEQNLTPIYTVNIPQGVRKHSLEFKAVDDVKVKVTVTSGKGVKAVVGDEGGETISMRIPKITQSEAERYANERLKKVKVAGFKGSVDLWGLPYIEHGEIVTIIDRDYPDKKGNYYVDAVNFAWDSGGIVRTLEIGAATK</sequence>
<evidence type="ECO:0008006" key="3">
    <source>
        <dbReference type="Google" id="ProtNLM"/>
    </source>
</evidence>
<dbReference type="RefSeq" id="WP_143083842.1">
    <property type="nucleotide sequence ID" value="NZ_FOLE01000001.1"/>
</dbReference>
<name>A0A1I1E4H3_9BACT</name>
<dbReference type="STRING" id="927664.SAMN05421780_101540"/>
<organism evidence="1 2">
    <name type="scientific">Flexibacter flexilis DSM 6793</name>
    <dbReference type="NCBI Taxonomy" id="927664"/>
    <lineage>
        <taxon>Bacteria</taxon>
        <taxon>Pseudomonadati</taxon>
        <taxon>Bacteroidota</taxon>
        <taxon>Cytophagia</taxon>
        <taxon>Cytophagales</taxon>
        <taxon>Flexibacteraceae</taxon>
        <taxon>Flexibacter</taxon>
    </lineage>
</organism>
<protein>
    <recommendedName>
        <fullName evidence="3">Phage protein D</fullName>
    </recommendedName>
</protein>
<dbReference type="Proteomes" id="UP000199514">
    <property type="component" value="Unassembled WGS sequence"/>
</dbReference>
<reference evidence="1 2" key="1">
    <citation type="submission" date="2016-10" db="EMBL/GenBank/DDBJ databases">
        <authorList>
            <person name="de Groot N.N."/>
        </authorList>
    </citation>
    <scope>NUCLEOTIDE SEQUENCE [LARGE SCALE GENOMIC DNA]</scope>
    <source>
        <strain evidence="1 2">DSM 6793</strain>
    </source>
</reference>
<gene>
    <name evidence="1" type="ORF">SAMN05421780_101540</name>
</gene>
<evidence type="ECO:0000313" key="2">
    <source>
        <dbReference type="Proteomes" id="UP000199514"/>
    </source>
</evidence>
<proteinExistence type="predicted"/>
<evidence type="ECO:0000313" key="1">
    <source>
        <dbReference type="EMBL" id="SFB80108.1"/>
    </source>
</evidence>